<gene>
    <name evidence="1" type="ORF">GJ744_008814</name>
</gene>
<evidence type="ECO:0000313" key="2">
    <source>
        <dbReference type="Proteomes" id="UP000606974"/>
    </source>
</evidence>
<reference evidence="1" key="1">
    <citation type="submission" date="2020-02" db="EMBL/GenBank/DDBJ databases">
        <authorList>
            <person name="Palmer J.M."/>
        </authorList>
    </citation>
    <scope>NUCLEOTIDE SEQUENCE</scope>
    <source>
        <strain evidence="1">EPUS1.4</strain>
        <tissue evidence="1">Thallus</tissue>
    </source>
</reference>
<comment type="caution">
    <text evidence="1">The sequence shown here is derived from an EMBL/GenBank/DDBJ whole genome shotgun (WGS) entry which is preliminary data.</text>
</comment>
<protein>
    <submittedName>
        <fullName evidence="1">Uncharacterized protein</fullName>
    </submittedName>
</protein>
<sequence length="90" mass="9997">MAKNSFRIKCSAKGHTHRKQKKTGTIGIPKCTNKCPFFAYMPKGGDGNSHGSTMRKHVTNMHLGVDGPLKGKKPVEGLRAVEAYEDTRYY</sequence>
<dbReference type="Proteomes" id="UP000606974">
    <property type="component" value="Unassembled WGS sequence"/>
</dbReference>
<keyword evidence="2" id="KW-1185">Reference proteome</keyword>
<name>A0A8H7E9I8_9EURO</name>
<accession>A0A8H7E9I8</accession>
<evidence type="ECO:0000313" key="1">
    <source>
        <dbReference type="EMBL" id="KAF7513520.1"/>
    </source>
</evidence>
<dbReference type="AlphaFoldDB" id="A0A8H7E9I8"/>
<dbReference type="EMBL" id="JAACFV010000005">
    <property type="protein sequence ID" value="KAF7513520.1"/>
    <property type="molecule type" value="Genomic_DNA"/>
</dbReference>
<organism evidence="1 2">
    <name type="scientific">Endocarpon pusillum</name>
    <dbReference type="NCBI Taxonomy" id="364733"/>
    <lineage>
        <taxon>Eukaryota</taxon>
        <taxon>Fungi</taxon>
        <taxon>Dikarya</taxon>
        <taxon>Ascomycota</taxon>
        <taxon>Pezizomycotina</taxon>
        <taxon>Eurotiomycetes</taxon>
        <taxon>Chaetothyriomycetidae</taxon>
        <taxon>Verrucariales</taxon>
        <taxon>Verrucariaceae</taxon>
        <taxon>Endocarpon</taxon>
    </lineage>
</organism>
<proteinExistence type="predicted"/>